<sequence>MNKILSLIFSVALCVTLAACSNNQAVNIDDNSENSHLPASPTAPARVTDTPAEPDKPVDNLDDMYNAYFTVLENLIQNHILPDGVDGGEQLGDMAENKFAVCDVDNDGREELLLLYTTTYQGGWAGYVLAYDAETKKLQTELREFTLLTFYDNGIIKAGWSHNQGLAGDFWPYSLYQYVPDSDCYVLVGMVDAWDKNYFRSETDNQNNAFPSDIDKSGTGFVYYIMEDGQYDNTHPVDASQYNEWVNAHIGDASKNQIQYMDLTEENISQIQAERRER</sequence>
<protein>
    <recommendedName>
        <fullName evidence="5">VCBS repeat-containing protein</fullName>
    </recommendedName>
</protein>
<feature type="region of interest" description="Disordered" evidence="1">
    <location>
        <begin position="28"/>
        <end position="57"/>
    </location>
</feature>
<dbReference type="Proteomes" id="UP000553059">
    <property type="component" value="Unassembled WGS sequence"/>
</dbReference>
<evidence type="ECO:0008006" key="5">
    <source>
        <dbReference type="Google" id="ProtNLM"/>
    </source>
</evidence>
<name>A0A7C7D761_9FIRM</name>
<keyword evidence="2" id="KW-0732">Signal</keyword>
<comment type="caution">
    <text evidence="3">The sequence shown here is derived from an EMBL/GenBank/DDBJ whole genome shotgun (WGS) entry which is preliminary data.</text>
</comment>
<evidence type="ECO:0000313" key="3">
    <source>
        <dbReference type="EMBL" id="HHY27933.1"/>
    </source>
</evidence>
<feature type="chain" id="PRO_5039695475" description="VCBS repeat-containing protein" evidence="2">
    <location>
        <begin position="26"/>
        <end position="278"/>
    </location>
</feature>
<reference evidence="3 4" key="1">
    <citation type="journal article" date="2020" name="Biotechnol. Biofuels">
        <title>New insights from the biogas microbiome by comprehensive genome-resolved metagenomics of nearly 1600 species originating from multiple anaerobic digesters.</title>
        <authorList>
            <person name="Campanaro S."/>
            <person name="Treu L."/>
            <person name="Rodriguez-R L.M."/>
            <person name="Kovalovszki A."/>
            <person name="Ziels R.M."/>
            <person name="Maus I."/>
            <person name="Zhu X."/>
            <person name="Kougias P.G."/>
            <person name="Basile A."/>
            <person name="Luo G."/>
            <person name="Schluter A."/>
            <person name="Konstantinidis K.T."/>
            <person name="Angelidaki I."/>
        </authorList>
    </citation>
    <scope>NUCLEOTIDE SEQUENCE [LARGE SCALE GENOMIC DNA]</scope>
    <source>
        <strain evidence="3">AS05jafATM_4</strain>
    </source>
</reference>
<proteinExistence type="predicted"/>
<dbReference type="EMBL" id="DUTF01000320">
    <property type="protein sequence ID" value="HHY27933.1"/>
    <property type="molecule type" value="Genomic_DNA"/>
</dbReference>
<evidence type="ECO:0000256" key="1">
    <source>
        <dbReference type="SAM" id="MobiDB-lite"/>
    </source>
</evidence>
<organism evidence="3 4">
    <name type="scientific">Desulfitobacterium dehalogenans</name>
    <dbReference type="NCBI Taxonomy" id="36854"/>
    <lineage>
        <taxon>Bacteria</taxon>
        <taxon>Bacillati</taxon>
        <taxon>Bacillota</taxon>
        <taxon>Clostridia</taxon>
        <taxon>Eubacteriales</taxon>
        <taxon>Desulfitobacteriaceae</taxon>
        <taxon>Desulfitobacterium</taxon>
    </lineage>
</organism>
<accession>A0A7C7D761</accession>
<evidence type="ECO:0000313" key="4">
    <source>
        <dbReference type="Proteomes" id="UP000553059"/>
    </source>
</evidence>
<dbReference type="AlphaFoldDB" id="A0A7C7D761"/>
<gene>
    <name evidence="3" type="ORF">GX523_14545</name>
</gene>
<feature type="signal peptide" evidence="2">
    <location>
        <begin position="1"/>
        <end position="25"/>
    </location>
</feature>
<evidence type="ECO:0000256" key="2">
    <source>
        <dbReference type="SAM" id="SignalP"/>
    </source>
</evidence>
<dbReference type="PROSITE" id="PS51257">
    <property type="entry name" value="PROKAR_LIPOPROTEIN"/>
    <property type="match status" value="1"/>
</dbReference>